<feature type="region of interest" description="Disordered" evidence="1">
    <location>
        <begin position="1"/>
        <end position="248"/>
    </location>
</feature>
<reference evidence="2" key="2">
    <citation type="submission" date="2021-09" db="EMBL/GenBank/DDBJ databases">
        <authorList>
            <person name="Jia N."/>
            <person name="Wang J."/>
            <person name="Shi W."/>
            <person name="Du L."/>
            <person name="Sun Y."/>
            <person name="Zhan W."/>
            <person name="Jiang J."/>
            <person name="Wang Q."/>
            <person name="Zhang B."/>
            <person name="Ji P."/>
            <person name="Sakyi L.B."/>
            <person name="Cui X."/>
            <person name="Yuan T."/>
            <person name="Jiang B."/>
            <person name="Yang W."/>
            <person name="Lam T.T.-Y."/>
            <person name="Chang Q."/>
            <person name="Ding S."/>
            <person name="Wang X."/>
            <person name="Zhu J."/>
            <person name="Ruan X."/>
            <person name="Zhao L."/>
            <person name="Wei J."/>
            <person name="Que T."/>
            <person name="Du C."/>
            <person name="Cheng J."/>
            <person name="Dai P."/>
            <person name="Han X."/>
            <person name="Huang E."/>
            <person name="Gao Y."/>
            <person name="Liu J."/>
            <person name="Shao H."/>
            <person name="Ye R."/>
            <person name="Li L."/>
            <person name="Wei W."/>
            <person name="Wang X."/>
            <person name="Wang C."/>
            <person name="Huo Q."/>
            <person name="Li W."/>
            <person name="Guo W."/>
            <person name="Chen H."/>
            <person name="Chen S."/>
            <person name="Zhou L."/>
            <person name="Zhou L."/>
            <person name="Ni X."/>
            <person name="Tian J."/>
            <person name="Zhou Y."/>
            <person name="Sheng Y."/>
            <person name="Liu T."/>
            <person name="Pan Y."/>
            <person name="Xia L."/>
            <person name="Li J."/>
            <person name="Zhao F."/>
            <person name="Cao W."/>
        </authorList>
    </citation>
    <scope>NUCLEOTIDE SEQUENCE</scope>
    <source>
        <strain evidence="2">Rsan-2018</strain>
        <tissue evidence="2">Larvae</tissue>
    </source>
</reference>
<dbReference type="AlphaFoldDB" id="A0A9D4PU87"/>
<evidence type="ECO:0000256" key="1">
    <source>
        <dbReference type="SAM" id="MobiDB-lite"/>
    </source>
</evidence>
<protein>
    <submittedName>
        <fullName evidence="2">Uncharacterized protein</fullName>
    </submittedName>
</protein>
<dbReference type="VEuPathDB" id="VectorBase:RSAN_033998"/>
<sequence length="248" mass="26115">MPPLKQRRLDAAAESSHRTSVEREDTGQLDDADSELPQHGEPSYTSLRSETNARETQPSTSSSVPEGERDKRQVDEASKDQHEPVKGVDTAPTRRDTPPEVQPPVSVIEAGEKCMVCSHGEGSPMAGKRPHESTVDRAAQEGTSEGDKPRVAPGTKAENKAGDDDAKAASKSSAAAREFSPGATDIEMTSAGGIASKRAREASDSTGNVGTSGTGEPPKKTATGRRPTLKPRPNLPPDRGETPTPPPP</sequence>
<dbReference type="Proteomes" id="UP000821837">
    <property type="component" value="Unassembled WGS sequence"/>
</dbReference>
<evidence type="ECO:0000313" key="2">
    <source>
        <dbReference type="EMBL" id="KAH7955691.1"/>
    </source>
</evidence>
<proteinExistence type="predicted"/>
<evidence type="ECO:0000313" key="3">
    <source>
        <dbReference type="Proteomes" id="UP000821837"/>
    </source>
</evidence>
<gene>
    <name evidence="2" type="ORF">HPB52_002889</name>
</gene>
<reference evidence="2" key="1">
    <citation type="journal article" date="2020" name="Cell">
        <title>Large-Scale Comparative Analyses of Tick Genomes Elucidate Their Genetic Diversity and Vector Capacities.</title>
        <authorList>
            <consortium name="Tick Genome and Microbiome Consortium (TIGMIC)"/>
            <person name="Jia N."/>
            <person name="Wang J."/>
            <person name="Shi W."/>
            <person name="Du L."/>
            <person name="Sun Y."/>
            <person name="Zhan W."/>
            <person name="Jiang J.F."/>
            <person name="Wang Q."/>
            <person name="Zhang B."/>
            <person name="Ji P."/>
            <person name="Bell-Sakyi L."/>
            <person name="Cui X.M."/>
            <person name="Yuan T.T."/>
            <person name="Jiang B.G."/>
            <person name="Yang W.F."/>
            <person name="Lam T.T."/>
            <person name="Chang Q.C."/>
            <person name="Ding S.J."/>
            <person name="Wang X.J."/>
            <person name="Zhu J.G."/>
            <person name="Ruan X.D."/>
            <person name="Zhao L."/>
            <person name="Wei J.T."/>
            <person name="Ye R.Z."/>
            <person name="Que T.C."/>
            <person name="Du C.H."/>
            <person name="Zhou Y.H."/>
            <person name="Cheng J.X."/>
            <person name="Dai P.F."/>
            <person name="Guo W.B."/>
            <person name="Han X.H."/>
            <person name="Huang E.J."/>
            <person name="Li L.F."/>
            <person name="Wei W."/>
            <person name="Gao Y.C."/>
            <person name="Liu J.Z."/>
            <person name="Shao H.Z."/>
            <person name="Wang X."/>
            <person name="Wang C.C."/>
            <person name="Yang T.C."/>
            <person name="Huo Q.B."/>
            <person name="Li W."/>
            <person name="Chen H.Y."/>
            <person name="Chen S.E."/>
            <person name="Zhou L.G."/>
            <person name="Ni X.B."/>
            <person name="Tian J.H."/>
            <person name="Sheng Y."/>
            <person name="Liu T."/>
            <person name="Pan Y.S."/>
            <person name="Xia L.Y."/>
            <person name="Li J."/>
            <person name="Zhao F."/>
            <person name="Cao W.C."/>
        </authorList>
    </citation>
    <scope>NUCLEOTIDE SEQUENCE</scope>
    <source>
        <strain evidence="2">Rsan-2018</strain>
    </source>
</reference>
<accession>A0A9D4PU87</accession>
<organism evidence="2 3">
    <name type="scientific">Rhipicephalus sanguineus</name>
    <name type="common">Brown dog tick</name>
    <name type="synonym">Ixodes sanguineus</name>
    <dbReference type="NCBI Taxonomy" id="34632"/>
    <lineage>
        <taxon>Eukaryota</taxon>
        <taxon>Metazoa</taxon>
        <taxon>Ecdysozoa</taxon>
        <taxon>Arthropoda</taxon>
        <taxon>Chelicerata</taxon>
        <taxon>Arachnida</taxon>
        <taxon>Acari</taxon>
        <taxon>Parasitiformes</taxon>
        <taxon>Ixodida</taxon>
        <taxon>Ixodoidea</taxon>
        <taxon>Ixodidae</taxon>
        <taxon>Rhipicephalinae</taxon>
        <taxon>Rhipicephalus</taxon>
        <taxon>Rhipicephalus</taxon>
    </lineage>
</organism>
<comment type="caution">
    <text evidence="2">The sequence shown here is derived from an EMBL/GenBank/DDBJ whole genome shotgun (WGS) entry which is preliminary data.</text>
</comment>
<keyword evidence="3" id="KW-1185">Reference proteome</keyword>
<feature type="compositionally biased region" description="Basic and acidic residues" evidence="1">
    <location>
        <begin position="157"/>
        <end position="168"/>
    </location>
</feature>
<feature type="compositionally biased region" description="Basic and acidic residues" evidence="1">
    <location>
        <begin position="7"/>
        <end position="26"/>
    </location>
</feature>
<name>A0A9D4PU87_RHISA</name>
<dbReference type="EMBL" id="JABSTV010001250">
    <property type="protein sequence ID" value="KAH7955691.1"/>
    <property type="molecule type" value="Genomic_DNA"/>
</dbReference>
<feature type="compositionally biased region" description="Polar residues" evidence="1">
    <location>
        <begin position="43"/>
        <end position="64"/>
    </location>
</feature>
<feature type="compositionally biased region" description="Basic and acidic residues" evidence="1">
    <location>
        <begin position="129"/>
        <end position="150"/>
    </location>
</feature>
<feature type="compositionally biased region" description="Basic and acidic residues" evidence="1">
    <location>
        <begin position="66"/>
        <end position="98"/>
    </location>
</feature>